<feature type="compositionally biased region" description="Basic and acidic residues" evidence="1">
    <location>
        <begin position="1153"/>
        <end position="1162"/>
    </location>
</feature>
<feature type="compositionally biased region" description="Basic and acidic residues" evidence="1">
    <location>
        <begin position="454"/>
        <end position="471"/>
    </location>
</feature>
<feature type="compositionally biased region" description="Basic residues" evidence="1">
    <location>
        <begin position="1726"/>
        <end position="1738"/>
    </location>
</feature>
<feature type="compositionally biased region" description="Basic and acidic residues" evidence="1">
    <location>
        <begin position="673"/>
        <end position="686"/>
    </location>
</feature>
<feature type="compositionally biased region" description="Basic and acidic residues" evidence="1">
    <location>
        <begin position="834"/>
        <end position="849"/>
    </location>
</feature>
<feature type="compositionally biased region" description="Basic and acidic residues" evidence="1">
    <location>
        <begin position="1379"/>
        <end position="1390"/>
    </location>
</feature>
<dbReference type="Proteomes" id="UP000224006">
    <property type="component" value="Chromosome IV"/>
</dbReference>
<evidence type="ECO:0000313" key="3">
    <source>
        <dbReference type="Proteomes" id="UP000224006"/>
    </source>
</evidence>
<feature type="region of interest" description="Disordered" evidence="1">
    <location>
        <begin position="419"/>
        <end position="529"/>
    </location>
</feature>
<dbReference type="GeneID" id="40310408"/>
<feature type="compositionally biased region" description="Basic and acidic residues" evidence="1">
    <location>
        <begin position="959"/>
        <end position="988"/>
    </location>
</feature>
<feature type="region of interest" description="Disordered" evidence="1">
    <location>
        <begin position="189"/>
        <end position="337"/>
    </location>
</feature>
<feature type="region of interest" description="Disordered" evidence="1">
    <location>
        <begin position="1180"/>
        <end position="1398"/>
    </location>
</feature>
<keyword evidence="3" id="KW-1185">Reference proteome</keyword>
<feature type="compositionally biased region" description="Basic and acidic residues" evidence="1">
    <location>
        <begin position="422"/>
        <end position="437"/>
    </location>
</feature>
<dbReference type="EMBL" id="NWUJ01000004">
    <property type="protein sequence ID" value="PFH35828.1"/>
    <property type="molecule type" value="Genomic_DNA"/>
</dbReference>
<feature type="region of interest" description="Disordered" evidence="1">
    <location>
        <begin position="80"/>
        <end position="110"/>
    </location>
</feature>
<feature type="compositionally biased region" description="Low complexity" evidence="1">
    <location>
        <begin position="1689"/>
        <end position="1708"/>
    </location>
</feature>
<feature type="compositionally biased region" description="Basic and acidic residues" evidence="1">
    <location>
        <begin position="905"/>
        <end position="922"/>
    </location>
</feature>
<feature type="region of interest" description="Disordered" evidence="1">
    <location>
        <begin position="809"/>
        <end position="935"/>
    </location>
</feature>
<feature type="compositionally biased region" description="Low complexity" evidence="1">
    <location>
        <begin position="1253"/>
        <end position="1276"/>
    </location>
</feature>
<feature type="region of interest" description="Disordered" evidence="1">
    <location>
        <begin position="1441"/>
        <end position="1462"/>
    </location>
</feature>
<feature type="region of interest" description="Disordered" evidence="1">
    <location>
        <begin position="659"/>
        <end position="686"/>
    </location>
</feature>
<feature type="compositionally biased region" description="Basic and acidic residues" evidence="1">
    <location>
        <begin position="1656"/>
        <end position="1666"/>
    </location>
</feature>
<feature type="compositionally biased region" description="Low complexity" evidence="1">
    <location>
        <begin position="18"/>
        <end position="32"/>
    </location>
</feature>
<reference evidence="2 3" key="1">
    <citation type="submission" date="2017-09" db="EMBL/GenBank/DDBJ databases">
        <title>Genome sequencing of Besnoitia besnoiti strain Bb-Ger1.</title>
        <authorList>
            <person name="Schares G."/>
            <person name="Venepally P."/>
            <person name="Lorenzi H.A."/>
        </authorList>
    </citation>
    <scope>NUCLEOTIDE SEQUENCE [LARGE SCALE GENOMIC DNA]</scope>
    <source>
        <strain evidence="2 3">Bb-Ger1</strain>
    </source>
</reference>
<feature type="region of interest" description="Disordered" evidence="1">
    <location>
        <begin position="1"/>
        <end position="32"/>
    </location>
</feature>
<name>A0A2A9MBG4_BESBE</name>
<proteinExistence type="predicted"/>
<feature type="compositionally biased region" description="Basic residues" evidence="1">
    <location>
        <begin position="583"/>
        <end position="592"/>
    </location>
</feature>
<organism evidence="2 3">
    <name type="scientific">Besnoitia besnoiti</name>
    <name type="common">Apicomplexan protozoan</name>
    <dbReference type="NCBI Taxonomy" id="94643"/>
    <lineage>
        <taxon>Eukaryota</taxon>
        <taxon>Sar</taxon>
        <taxon>Alveolata</taxon>
        <taxon>Apicomplexa</taxon>
        <taxon>Conoidasida</taxon>
        <taxon>Coccidia</taxon>
        <taxon>Eucoccidiorida</taxon>
        <taxon>Eimeriorina</taxon>
        <taxon>Sarcocystidae</taxon>
        <taxon>Besnoitia</taxon>
    </lineage>
</organism>
<protein>
    <submittedName>
        <fullName evidence="2">Uncharacterized protein</fullName>
    </submittedName>
</protein>
<dbReference type="OrthoDB" id="332784at2759"/>
<feature type="compositionally biased region" description="Basic and acidic residues" evidence="1">
    <location>
        <begin position="245"/>
        <end position="256"/>
    </location>
</feature>
<dbReference type="RefSeq" id="XP_029219837.1">
    <property type="nucleotide sequence ID" value="XM_029363914.1"/>
</dbReference>
<feature type="region of interest" description="Disordered" evidence="1">
    <location>
        <begin position="1075"/>
        <end position="1099"/>
    </location>
</feature>
<dbReference type="KEGG" id="bbes:BESB_054790"/>
<sequence>MVRSCGPLSPTAGGSLRSASPGAAASFSSSSPFPSYSCAPFSRTARAPRPHGPFGGYGSRCDDGGSLGCAQWSVFRDGADPEEEARVEGRQRLPYSVDMTTGRGSERRPLLPGIPGLCPAASALWAVRISRFTLVTVAPSLSALSSTNTPCLLSYSEHVRVASSFSYAVAYYEQLDSAAEDSLAVPRATFSPPARRPLRVPRSQPRLAPVSPSRACVPPRAASARTTQRHSNAAREQRVASSARRSREANTREERTNCSPVSSAGKEVKRQTEAKGGLLGSRMVRADAPRPSVRTEASRAEDEQETVELEHASPAGATPATAPQLLRQKTRREKADDDDKCARLRALRAHVQTLSSLCLTGSARRANSQLGSLSRRFTRTDFAVGAQSEEGSEGGVAPFFAVAAPSGLLTGVSRGVLGRGTENAKEEGGIEEIERPKPLRSRAAPKSFTTIRGALRDGEVKRDQTATRESSDADIEALDVDDIRSGPSSEDSSSRRRARPPARAVASRQFASSPSIRREMPSRWTCAAEGAEDASEASLSSWESGGLDICWEFSEIGESATTSTRKPVSSRGRASGADSRRGLSNRRSRSMRLAKSDGATGQGGGRRREDGYVRFFSDEQEEADARAVTAAQLRASQFAIEQLREAIERRRTQNNLRLFHSDFAGGGPGSRRRHEEREWRKDEEREKEAAELASQILGEANYYAQETDPDLAQAYDRLAAHLQHLRDLQDAQHRIPHRGKSSDEYQAFLETVQLAIRKALEAERDGELLPSLAVSSPDGYRAVHGHRRGVSTPAQQAFCPPFSLFTKPSRAAVSPSGPAGAQPACGARAAAGARRQEQDSEKSDGEKSCRRGRSSSPLFFSGVGWRKQTEEDGEERTSRRQRDKRGERGEASSLALDGDLVFGEGRSRDHSETGRQDGDRIELPSPVMWGVHPPEGVERDEDLCVLSGEVGGLAQPRTNRGEKCQKDSGRSRKEGKKAEPSPKPEADAHVSVNARLSEALSCEKTLHFMGSPFVATAEEADAGALQEGDDLNDALERLHLLEAYLQSDPSVGTLPRSRVECSEKLKQAVEALDAVRAQPRGPLGGSEDGGQETSRRTQLDIQDLQFLTGLLLMEKTRRERARGGNQGHGASPILPVVPPSVELESGDSSGGASEKRLLDKRRLSPLRRPGSRVRFVASSFRHEEDRVSPVAPASSPSSAPAAARLPPASSAASQTLSSHPAPSAASVAPTVGLPPASTTSAVVKQANPRPSASRSGGLWSGPSSSSSEGVSTLPSPAEEEVQEPTFSIKVSPALSIAESQLRAARKDSRELPARSASQLLEPAALSTVLGAAEGKPPSAPASPSQLSSPASSCEAESRGAPSLGASPRASGVISSTRLCESDPPQRETSRGRKSPVGASVALSSLSASQALPSLQEDAPAPAVEDAPILVEASPTVDVAPKAAEENENAGEKSEPPVAKLPYSGTSTILRMGSLDPAEDAKYEIVVSLGQLKNVFVFSENLQPRKIFCVVHYQGQDVQELMRTRMQRSKTQRVVEQGAHAYSCDINEEVILPFHSHRAGVRVTVMQLQVDDDLAASVPALESFQFVPLGTTPLLLYNNANQDGEKTFWSLLNTKDPGASTGELSVGLFARPKRASEISQLRSSFAHRSSIAPQVEMRSEKLDREAGRPPLRSPRKSLVLSSPSPDEDASPASAGAEGEQSHAEAGAAAKDADRELSAGSESSPTREKHKKKGTQKKRHASAEKAEEEITHESEGRVETAGSQDSVSSSLPAPLESESGASANGADTAMGVDERAQDEAAAGDEGAEQEVPNGDGGDKAA</sequence>
<feature type="compositionally biased region" description="Basic and acidic residues" evidence="1">
    <location>
        <begin position="1739"/>
        <end position="1756"/>
    </location>
</feature>
<feature type="compositionally biased region" description="Basic and acidic residues" evidence="1">
    <location>
        <begin position="867"/>
        <end position="890"/>
    </location>
</feature>
<comment type="caution">
    <text evidence="2">The sequence shown here is derived from an EMBL/GenBank/DDBJ whole genome shotgun (WGS) entry which is preliminary data.</text>
</comment>
<feature type="compositionally biased region" description="Low complexity" evidence="1">
    <location>
        <begin position="312"/>
        <end position="323"/>
    </location>
</feature>
<feature type="compositionally biased region" description="Low complexity" evidence="1">
    <location>
        <begin position="809"/>
        <end position="833"/>
    </location>
</feature>
<feature type="region of interest" description="Disordered" evidence="1">
    <location>
        <begin position="560"/>
        <end position="609"/>
    </location>
</feature>
<evidence type="ECO:0000256" key="1">
    <source>
        <dbReference type="SAM" id="MobiDB-lite"/>
    </source>
</evidence>
<gene>
    <name evidence="2" type="ORF">BESB_054790</name>
</gene>
<feature type="compositionally biased region" description="Low complexity" evidence="1">
    <location>
        <begin position="1341"/>
        <end position="1352"/>
    </location>
</feature>
<feature type="compositionally biased region" description="Polar residues" evidence="1">
    <location>
        <begin position="1236"/>
        <end position="1252"/>
    </location>
</feature>
<evidence type="ECO:0000313" key="2">
    <source>
        <dbReference type="EMBL" id="PFH35828.1"/>
    </source>
</evidence>
<feature type="compositionally biased region" description="Low complexity" evidence="1">
    <location>
        <begin position="1764"/>
        <end position="1777"/>
    </location>
</feature>
<feature type="compositionally biased region" description="Low complexity" evidence="1">
    <location>
        <begin position="1188"/>
        <end position="1229"/>
    </location>
</feature>
<feature type="region of interest" description="Disordered" evidence="1">
    <location>
        <begin position="1648"/>
        <end position="1819"/>
    </location>
</feature>
<accession>A0A2A9MBG4</accession>
<feature type="region of interest" description="Disordered" evidence="1">
    <location>
        <begin position="950"/>
        <end position="989"/>
    </location>
</feature>
<feature type="region of interest" description="Disordered" evidence="1">
    <location>
        <begin position="1118"/>
        <end position="1163"/>
    </location>
</feature>
<dbReference type="VEuPathDB" id="ToxoDB:BESB_054790"/>